<dbReference type="AlphaFoldDB" id="A0A9P5Q2P6"/>
<reference evidence="2" key="1">
    <citation type="submission" date="2020-11" db="EMBL/GenBank/DDBJ databases">
        <authorList>
            <consortium name="DOE Joint Genome Institute"/>
            <person name="Ahrendt S."/>
            <person name="Riley R."/>
            <person name="Andreopoulos W."/>
            <person name="Labutti K."/>
            <person name="Pangilinan J."/>
            <person name="Ruiz-Duenas F.J."/>
            <person name="Barrasa J.M."/>
            <person name="Sanchez-Garcia M."/>
            <person name="Camarero S."/>
            <person name="Miyauchi S."/>
            <person name="Serrano A."/>
            <person name="Linde D."/>
            <person name="Babiker R."/>
            <person name="Drula E."/>
            <person name="Ayuso-Fernandez I."/>
            <person name="Pacheco R."/>
            <person name="Padilla G."/>
            <person name="Ferreira P."/>
            <person name="Barriuso J."/>
            <person name="Kellner H."/>
            <person name="Castanera R."/>
            <person name="Alfaro M."/>
            <person name="Ramirez L."/>
            <person name="Pisabarro A.G."/>
            <person name="Kuo A."/>
            <person name="Tritt A."/>
            <person name="Lipzen A."/>
            <person name="He G."/>
            <person name="Yan M."/>
            <person name="Ng V."/>
            <person name="Cullen D."/>
            <person name="Martin F."/>
            <person name="Rosso M.-N."/>
            <person name="Henrissat B."/>
            <person name="Hibbett D."/>
            <person name="Martinez A.T."/>
            <person name="Grigoriev I.V."/>
        </authorList>
    </citation>
    <scope>NUCLEOTIDE SEQUENCE</scope>
    <source>
        <strain evidence="2">AH 40177</strain>
    </source>
</reference>
<dbReference type="Proteomes" id="UP000772434">
    <property type="component" value="Unassembled WGS sequence"/>
</dbReference>
<feature type="compositionally biased region" description="Basic and acidic residues" evidence="1">
    <location>
        <begin position="41"/>
        <end position="50"/>
    </location>
</feature>
<evidence type="ECO:0000313" key="2">
    <source>
        <dbReference type="EMBL" id="KAF9077016.1"/>
    </source>
</evidence>
<evidence type="ECO:0000313" key="3">
    <source>
        <dbReference type="Proteomes" id="UP000772434"/>
    </source>
</evidence>
<accession>A0A9P5Q2P6</accession>
<name>A0A9P5Q2P6_9AGAR</name>
<comment type="caution">
    <text evidence="2">The sequence shown here is derived from an EMBL/GenBank/DDBJ whole genome shotgun (WGS) entry which is preliminary data.</text>
</comment>
<keyword evidence="3" id="KW-1185">Reference proteome</keyword>
<protein>
    <submittedName>
        <fullName evidence="2">Uncharacterized protein</fullName>
    </submittedName>
</protein>
<organism evidence="2 3">
    <name type="scientific">Rhodocollybia butyracea</name>
    <dbReference type="NCBI Taxonomy" id="206335"/>
    <lineage>
        <taxon>Eukaryota</taxon>
        <taxon>Fungi</taxon>
        <taxon>Dikarya</taxon>
        <taxon>Basidiomycota</taxon>
        <taxon>Agaricomycotina</taxon>
        <taxon>Agaricomycetes</taxon>
        <taxon>Agaricomycetidae</taxon>
        <taxon>Agaricales</taxon>
        <taxon>Marasmiineae</taxon>
        <taxon>Omphalotaceae</taxon>
        <taxon>Rhodocollybia</taxon>
    </lineage>
</organism>
<sequence>MKCVLDLTGEKAKGHEGADLVKDQKKNLRMAENACNTGKWNTEDKGKPKSECWSGGE</sequence>
<dbReference type="EMBL" id="JADNRY010000005">
    <property type="protein sequence ID" value="KAF9077016.1"/>
    <property type="molecule type" value="Genomic_DNA"/>
</dbReference>
<proteinExistence type="predicted"/>
<gene>
    <name evidence="2" type="ORF">BDP27DRAFT_1312969</name>
</gene>
<feature type="region of interest" description="Disordered" evidence="1">
    <location>
        <begin position="37"/>
        <end position="57"/>
    </location>
</feature>
<evidence type="ECO:0000256" key="1">
    <source>
        <dbReference type="SAM" id="MobiDB-lite"/>
    </source>
</evidence>